<gene>
    <name evidence="1" type="ORF">RB24_25560</name>
</gene>
<proteinExistence type="predicted"/>
<dbReference type="Proteomes" id="UP000248631">
    <property type="component" value="Unassembled WGS sequence"/>
</dbReference>
<dbReference type="EMBL" id="JUGD01000039">
    <property type="protein sequence ID" value="RAM61401.1"/>
    <property type="molecule type" value="Genomic_DNA"/>
</dbReference>
<organism evidence="1 2">
    <name type="scientific">Herbaspirillum rubrisubalbicans</name>
    <dbReference type="NCBI Taxonomy" id="80842"/>
    <lineage>
        <taxon>Bacteria</taxon>
        <taxon>Pseudomonadati</taxon>
        <taxon>Pseudomonadota</taxon>
        <taxon>Betaproteobacteria</taxon>
        <taxon>Burkholderiales</taxon>
        <taxon>Oxalobacteraceae</taxon>
        <taxon>Herbaspirillum</taxon>
    </lineage>
</organism>
<evidence type="ECO:0000313" key="2">
    <source>
        <dbReference type="Proteomes" id="UP000248631"/>
    </source>
</evidence>
<comment type="caution">
    <text evidence="1">The sequence shown here is derived from an EMBL/GenBank/DDBJ whole genome shotgun (WGS) entry which is preliminary data.</text>
</comment>
<name>A0ABX9BUH9_9BURK</name>
<accession>A0ABX9BUH9</accession>
<evidence type="ECO:0000313" key="1">
    <source>
        <dbReference type="EMBL" id="RAM61401.1"/>
    </source>
</evidence>
<dbReference type="RefSeq" id="WP_034305996.1">
    <property type="nucleotide sequence ID" value="NZ_JUGD01000039.1"/>
</dbReference>
<reference evidence="1 2" key="1">
    <citation type="submission" date="2014-12" db="EMBL/GenBank/DDBJ databases">
        <title>Complete genome sequence of Herbaspirillum rubrisubalbicans Os38.</title>
        <authorList>
            <person name="Chen M."/>
            <person name="An Q."/>
        </authorList>
    </citation>
    <scope>NUCLEOTIDE SEQUENCE [LARGE SCALE GENOMIC DNA]</scope>
    <source>
        <strain evidence="1 2">Os38</strain>
    </source>
</reference>
<keyword evidence="2" id="KW-1185">Reference proteome</keyword>
<protein>
    <submittedName>
        <fullName evidence="1">Uncharacterized protein</fullName>
    </submittedName>
</protein>
<sequence length="77" mass="8647">MPTSQTFGFEYRGYDVTVIGYEIEGGWRMAVELRKGSNIELIRDTTTVYPDFQSMRSIAIWTAHLKITSVTGIDGPA</sequence>